<gene>
    <name evidence="2" type="ORF">RhiirC2_751112</name>
</gene>
<feature type="transmembrane region" description="Helical" evidence="1">
    <location>
        <begin position="23"/>
        <end position="41"/>
    </location>
</feature>
<keyword evidence="1" id="KW-0472">Membrane</keyword>
<protein>
    <submittedName>
        <fullName evidence="2">Uncharacterized protein</fullName>
    </submittedName>
</protein>
<reference evidence="2 3" key="2">
    <citation type="submission" date="2017-10" db="EMBL/GenBank/DDBJ databases">
        <title>Extensive intraspecific genome diversity in a model arbuscular mycorrhizal fungus.</title>
        <authorList>
            <person name="Chen E.C.H."/>
            <person name="Morin E."/>
            <person name="Baudet D."/>
            <person name="Noel J."/>
            <person name="Ndikumana S."/>
            <person name="Charron P."/>
            <person name="St-Onge C."/>
            <person name="Giorgi J."/>
            <person name="Grigoriev I.V."/>
            <person name="Roux C."/>
            <person name="Martin F.M."/>
            <person name="Corradi N."/>
        </authorList>
    </citation>
    <scope>NUCLEOTIDE SEQUENCE [LARGE SCALE GENOMIC DNA]</scope>
    <source>
        <strain evidence="2 3">C2</strain>
    </source>
</reference>
<sequence>MTGCVKITIGCNKFFFFVVFRKITITLKLLLFLLFLLAFLADHVLDTFS</sequence>
<reference evidence="2 3" key="1">
    <citation type="submission" date="2016-04" db="EMBL/GenBank/DDBJ databases">
        <title>Genome analyses suggest a sexual origin of heterokaryosis in a supposedly ancient asexual fungus.</title>
        <authorList>
            <person name="Ropars J."/>
            <person name="Sedzielewska K."/>
            <person name="Noel J."/>
            <person name="Charron P."/>
            <person name="Farinelli L."/>
            <person name="Marton T."/>
            <person name="Kruger M."/>
            <person name="Pelin A."/>
            <person name="Brachmann A."/>
            <person name="Corradi N."/>
        </authorList>
    </citation>
    <scope>NUCLEOTIDE SEQUENCE [LARGE SCALE GENOMIC DNA]</scope>
    <source>
        <strain evidence="2 3">C2</strain>
    </source>
</reference>
<organism evidence="2 3">
    <name type="scientific">Rhizophagus irregularis</name>
    <dbReference type="NCBI Taxonomy" id="588596"/>
    <lineage>
        <taxon>Eukaryota</taxon>
        <taxon>Fungi</taxon>
        <taxon>Fungi incertae sedis</taxon>
        <taxon>Mucoromycota</taxon>
        <taxon>Glomeromycotina</taxon>
        <taxon>Glomeromycetes</taxon>
        <taxon>Glomerales</taxon>
        <taxon>Glomeraceae</taxon>
        <taxon>Rhizophagus</taxon>
    </lineage>
</organism>
<keyword evidence="1" id="KW-0812">Transmembrane</keyword>
<dbReference type="Proteomes" id="UP000233469">
    <property type="component" value="Unassembled WGS sequence"/>
</dbReference>
<evidence type="ECO:0000256" key="1">
    <source>
        <dbReference type="SAM" id="Phobius"/>
    </source>
</evidence>
<proteinExistence type="predicted"/>
<name>A0A2N1N1X9_9GLOM</name>
<keyword evidence="1" id="KW-1133">Transmembrane helix</keyword>
<accession>A0A2N1N1X9</accession>
<evidence type="ECO:0000313" key="2">
    <source>
        <dbReference type="EMBL" id="PKK67869.1"/>
    </source>
</evidence>
<evidence type="ECO:0000313" key="3">
    <source>
        <dbReference type="Proteomes" id="UP000233469"/>
    </source>
</evidence>
<dbReference type="AlphaFoldDB" id="A0A2N1N1X9"/>
<comment type="caution">
    <text evidence="2">The sequence shown here is derived from an EMBL/GenBank/DDBJ whole genome shotgun (WGS) entry which is preliminary data.</text>
</comment>
<dbReference type="EMBL" id="LLXL01000907">
    <property type="protein sequence ID" value="PKK67869.1"/>
    <property type="molecule type" value="Genomic_DNA"/>
</dbReference>